<gene>
    <name evidence="1" type="ORF">LSAA_10887</name>
</gene>
<dbReference type="Proteomes" id="UP000675881">
    <property type="component" value="Chromosome 5"/>
</dbReference>
<dbReference type="AlphaFoldDB" id="A0A7R8CXT3"/>
<organism evidence="1 2">
    <name type="scientific">Lepeophtheirus salmonis</name>
    <name type="common">Salmon louse</name>
    <name type="synonym">Caligus salmonis</name>
    <dbReference type="NCBI Taxonomy" id="72036"/>
    <lineage>
        <taxon>Eukaryota</taxon>
        <taxon>Metazoa</taxon>
        <taxon>Ecdysozoa</taxon>
        <taxon>Arthropoda</taxon>
        <taxon>Crustacea</taxon>
        <taxon>Multicrustacea</taxon>
        <taxon>Hexanauplia</taxon>
        <taxon>Copepoda</taxon>
        <taxon>Siphonostomatoida</taxon>
        <taxon>Caligidae</taxon>
        <taxon>Lepeophtheirus</taxon>
    </lineage>
</organism>
<evidence type="ECO:0000313" key="2">
    <source>
        <dbReference type="Proteomes" id="UP000675881"/>
    </source>
</evidence>
<sequence>MDQFVIGKRIELPNRRLTTNTNSNQDPKPQCETKHWELVDKPIEYYKRKQRELKLLAQVLNSSTTLNDKGQLASYLVAYLSPDMVHTIFDDKSAEKFRSIPLNNNTMSRRMSLVIQGS</sequence>
<protein>
    <submittedName>
        <fullName evidence="1">(salmon louse) hypothetical protein</fullName>
    </submittedName>
</protein>
<reference evidence="1" key="1">
    <citation type="submission" date="2021-02" db="EMBL/GenBank/DDBJ databases">
        <authorList>
            <person name="Bekaert M."/>
        </authorList>
    </citation>
    <scope>NUCLEOTIDE SEQUENCE</scope>
    <source>
        <strain evidence="1">IoA-00</strain>
    </source>
</reference>
<keyword evidence="2" id="KW-1185">Reference proteome</keyword>
<proteinExistence type="predicted"/>
<dbReference type="EMBL" id="HG994584">
    <property type="protein sequence ID" value="CAF2962194.1"/>
    <property type="molecule type" value="Genomic_DNA"/>
</dbReference>
<evidence type="ECO:0000313" key="1">
    <source>
        <dbReference type="EMBL" id="CAF2962194.1"/>
    </source>
</evidence>
<name>A0A7R8CXT3_LEPSM</name>
<accession>A0A7R8CXT3</accession>